<dbReference type="Proteomes" id="UP000051096">
    <property type="component" value="Unassembled WGS sequence"/>
</dbReference>
<feature type="chain" id="PRO_5006646755" description="DUF3160 domain-containing protein" evidence="1">
    <location>
        <begin position="20"/>
        <end position="387"/>
    </location>
</feature>
<accession>A0A0S8G8X8</accession>
<reference evidence="2 3" key="1">
    <citation type="journal article" date="2015" name="Microbiome">
        <title>Genomic resolution of linkages in carbon, nitrogen, and sulfur cycling among widespread estuary sediment bacteria.</title>
        <authorList>
            <person name="Baker B.J."/>
            <person name="Lazar C.S."/>
            <person name="Teske A.P."/>
            <person name="Dick G.J."/>
        </authorList>
    </citation>
    <scope>NUCLEOTIDE SEQUENCE [LARGE SCALE GENOMIC DNA]</scope>
    <source>
        <strain evidence="2">SM23_60</strain>
    </source>
</reference>
<dbReference type="PATRIC" id="fig|1703780.3.peg.1867"/>
<gene>
    <name evidence="2" type="ORF">AMJ87_11610</name>
</gene>
<evidence type="ECO:0008006" key="4">
    <source>
        <dbReference type="Google" id="ProtNLM"/>
    </source>
</evidence>
<evidence type="ECO:0000313" key="2">
    <source>
        <dbReference type="EMBL" id="KPK68619.1"/>
    </source>
</evidence>
<proteinExistence type="predicted"/>
<sequence length="387" mass="44985">MKYLACFALLPFLFCTAHSETRTFDASALEPQPLYASLRPREKETLQKYGFIARKSAYPKFSTLYQHLKTGAIPVYVTTDCVLHTYHILYDYSLRILEMNYLYGDAVSLVDSLIAQTKMLLEDTDGQIREALFDNLAYFEIGAKLLDSDYAISTEVQEKVTAELALIEKAEAIEKSPLFGYREDYSQYKPRGHYTRNETLQRYFRAMMWFGRMAFYLKPEKDPMNAQGKWYTKRALLVMEIAQEHLAHWQRLSAPIELYVGKSDDLTVQDYLEMRREHFADKRFIDIASDDMLLEQFITRALLYRPPQIVSTVVPDTMDPQIATKGMRFLGQKYIPDAYIFQNLVYDIVGTQTNPRIFPRGLDVLAVLGSARARDILLETYNEDRDR</sequence>
<name>A0A0S8G8X8_UNCW3</name>
<dbReference type="Pfam" id="PF11369">
    <property type="entry name" value="DUF3160"/>
    <property type="match status" value="1"/>
</dbReference>
<evidence type="ECO:0000256" key="1">
    <source>
        <dbReference type="SAM" id="SignalP"/>
    </source>
</evidence>
<dbReference type="SMART" id="SM01325">
    <property type="entry name" value="DUF3160"/>
    <property type="match status" value="1"/>
</dbReference>
<protein>
    <recommendedName>
        <fullName evidence="4">DUF3160 domain-containing protein</fullName>
    </recommendedName>
</protein>
<comment type="caution">
    <text evidence="2">The sequence shown here is derived from an EMBL/GenBank/DDBJ whole genome shotgun (WGS) entry which is preliminary data.</text>
</comment>
<evidence type="ECO:0000313" key="3">
    <source>
        <dbReference type="Proteomes" id="UP000051096"/>
    </source>
</evidence>
<dbReference type="InterPro" id="IPR022601">
    <property type="entry name" value="DUF3160"/>
</dbReference>
<dbReference type="AlphaFoldDB" id="A0A0S8G8X8"/>
<keyword evidence="1" id="KW-0732">Signal</keyword>
<dbReference type="EMBL" id="LJUO01000159">
    <property type="protein sequence ID" value="KPK68619.1"/>
    <property type="molecule type" value="Genomic_DNA"/>
</dbReference>
<organism evidence="2 3">
    <name type="scientific">candidate division WOR_3 bacterium SM23_60</name>
    <dbReference type="NCBI Taxonomy" id="1703780"/>
    <lineage>
        <taxon>Bacteria</taxon>
        <taxon>Bacteria division WOR-3</taxon>
    </lineage>
</organism>
<feature type="signal peptide" evidence="1">
    <location>
        <begin position="1"/>
        <end position="19"/>
    </location>
</feature>